<reference evidence="1 2" key="1">
    <citation type="submission" date="2021-06" db="EMBL/GenBank/DDBJ databases">
        <authorList>
            <person name="Palmer J.M."/>
        </authorList>
    </citation>
    <scope>NUCLEOTIDE SEQUENCE [LARGE SCALE GENOMIC DNA]</scope>
    <source>
        <strain evidence="1 2">GA_2019</strain>
        <tissue evidence="1">Muscle</tissue>
    </source>
</reference>
<organism evidence="1 2">
    <name type="scientific">Goodea atripinnis</name>
    <dbReference type="NCBI Taxonomy" id="208336"/>
    <lineage>
        <taxon>Eukaryota</taxon>
        <taxon>Metazoa</taxon>
        <taxon>Chordata</taxon>
        <taxon>Craniata</taxon>
        <taxon>Vertebrata</taxon>
        <taxon>Euteleostomi</taxon>
        <taxon>Actinopterygii</taxon>
        <taxon>Neopterygii</taxon>
        <taxon>Teleostei</taxon>
        <taxon>Neoteleostei</taxon>
        <taxon>Acanthomorphata</taxon>
        <taxon>Ovalentaria</taxon>
        <taxon>Atherinomorphae</taxon>
        <taxon>Cyprinodontiformes</taxon>
        <taxon>Goodeidae</taxon>
        <taxon>Goodea</taxon>
    </lineage>
</organism>
<evidence type="ECO:0000313" key="2">
    <source>
        <dbReference type="Proteomes" id="UP001476798"/>
    </source>
</evidence>
<gene>
    <name evidence="1" type="ORF">GOODEAATRI_011043</name>
</gene>
<keyword evidence="2" id="KW-1185">Reference proteome</keyword>
<protein>
    <submittedName>
        <fullName evidence="1">Uncharacterized protein</fullName>
    </submittedName>
</protein>
<accession>A0ABV0NTN4</accession>
<dbReference type="EMBL" id="JAHRIO010050641">
    <property type="protein sequence ID" value="MEQ2174743.1"/>
    <property type="molecule type" value="Genomic_DNA"/>
</dbReference>
<sequence>MCVCLCNCLQFIELRVGYRAPREPCTPTCISPLGEEGPGVGVCVRLRGQGVGLCLPLSLWCVTLAAELSPTNGALVEPCKASPAGVLLESAWGQLETAGCV</sequence>
<comment type="caution">
    <text evidence="1">The sequence shown here is derived from an EMBL/GenBank/DDBJ whole genome shotgun (WGS) entry which is preliminary data.</text>
</comment>
<dbReference type="Proteomes" id="UP001476798">
    <property type="component" value="Unassembled WGS sequence"/>
</dbReference>
<proteinExistence type="predicted"/>
<name>A0ABV0NTN4_9TELE</name>
<evidence type="ECO:0000313" key="1">
    <source>
        <dbReference type="EMBL" id="MEQ2174743.1"/>
    </source>
</evidence>